<feature type="region of interest" description="Disordered" evidence="1">
    <location>
        <begin position="205"/>
        <end position="238"/>
    </location>
</feature>
<keyword evidence="2" id="KW-0732">Signal</keyword>
<keyword evidence="4" id="KW-1185">Reference proteome</keyword>
<reference evidence="3 4" key="1">
    <citation type="journal article" date="2010" name="Stand. Genomic Sci.">
        <title>Complete genome sequence of Haliangium ochraceum type strain (SMP-2).</title>
        <authorList>
            <consortium name="US DOE Joint Genome Institute (JGI-PGF)"/>
            <person name="Ivanova N."/>
            <person name="Daum C."/>
            <person name="Lang E."/>
            <person name="Abt B."/>
            <person name="Kopitz M."/>
            <person name="Saunders E."/>
            <person name="Lapidus A."/>
            <person name="Lucas S."/>
            <person name="Glavina Del Rio T."/>
            <person name="Nolan M."/>
            <person name="Tice H."/>
            <person name="Copeland A."/>
            <person name="Cheng J.F."/>
            <person name="Chen F."/>
            <person name="Bruce D."/>
            <person name="Goodwin L."/>
            <person name="Pitluck S."/>
            <person name="Mavromatis K."/>
            <person name="Pati A."/>
            <person name="Mikhailova N."/>
            <person name="Chen A."/>
            <person name="Palaniappan K."/>
            <person name="Land M."/>
            <person name="Hauser L."/>
            <person name="Chang Y.J."/>
            <person name="Jeffries C.D."/>
            <person name="Detter J.C."/>
            <person name="Brettin T."/>
            <person name="Rohde M."/>
            <person name="Goker M."/>
            <person name="Bristow J."/>
            <person name="Markowitz V."/>
            <person name="Eisen J.A."/>
            <person name="Hugenholtz P."/>
            <person name="Kyrpides N.C."/>
            <person name="Klenk H.P."/>
        </authorList>
    </citation>
    <scope>NUCLEOTIDE SEQUENCE [LARGE SCALE GENOMIC DNA]</scope>
    <source>
        <strain evidence="4">DSM 14365 / CIP 107738 / JCM 11303 / AJ 13395 / SMP-2</strain>
    </source>
</reference>
<dbReference type="RefSeq" id="WP_012829016.1">
    <property type="nucleotide sequence ID" value="NC_013440.1"/>
</dbReference>
<name>D0LZF5_HALO1</name>
<evidence type="ECO:0000256" key="2">
    <source>
        <dbReference type="SAM" id="SignalP"/>
    </source>
</evidence>
<organism evidence="3 4">
    <name type="scientific">Haliangium ochraceum (strain DSM 14365 / JCM 11303 / SMP-2)</name>
    <dbReference type="NCBI Taxonomy" id="502025"/>
    <lineage>
        <taxon>Bacteria</taxon>
        <taxon>Pseudomonadati</taxon>
        <taxon>Myxococcota</taxon>
        <taxon>Polyangia</taxon>
        <taxon>Haliangiales</taxon>
        <taxon>Kofleriaceae</taxon>
        <taxon>Haliangium</taxon>
    </lineage>
</organism>
<dbReference type="EMBL" id="CP001804">
    <property type="protein sequence ID" value="ACY16417.1"/>
    <property type="molecule type" value="Genomic_DNA"/>
</dbReference>
<dbReference type="HOGENOM" id="CLU_079601_0_0_7"/>
<protein>
    <submittedName>
        <fullName evidence="3">Putative lipoprotein</fullName>
    </submittedName>
</protein>
<dbReference type="OrthoDB" id="5497161at2"/>
<dbReference type="KEGG" id="hoh:Hoch_3918"/>
<evidence type="ECO:0000313" key="3">
    <source>
        <dbReference type="EMBL" id="ACY16417.1"/>
    </source>
</evidence>
<feature type="chain" id="PRO_5003011806" evidence="2">
    <location>
        <begin position="30"/>
        <end position="304"/>
    </location>
</feature>
<dbReference type="STRING" id="502025.Hoch_3918"/>
<dbReference type="Proteomes" id="UP000001880">
    <property type="component" value="Chromosome"/>
</dbReference>
<dbReference type="eggNOG" id="ENOG5030UCT">
    <property type="taxonomic scope" value="Bacteria"/>
</dbReference>
<proteinExistence type="predicted"/>
<evidence type="ECO:0000256" key="1">
    <source>
        <dbReference type="SAM" id="MobiDB-lite"/>
    </source>
</evidence>
<feature type="compositionally biased region" description="Acidic residues" evidence="1">
    <location>
        <begin position="208"/>
        <end position="220"/>
    </location>
</feature>
<dbReference type="PROSITE" id="PS51257">
    <property type="entry name" value="PROKAR_LIPOPROTEIN"/>
    <property type="match status" value="1"/>
</dbReference>
<evidence type="ECO:0000313" key="4">
    <source>
        <dbReference type="Proteomes" id="UP000001880"/>
    </source>
</evidence>
<sequence>MSPTRGRVRIRTHVLAMSLAAALSLGGCAIEPGGPFATLEAELAVSLARPADRALEDGWQALASSYHITIDALVLELGSVDLRDGGSGGSLVFDPAAPPPGYTLCHNGHCHSDDGRLVPYEEIAAELGGDDALPVIVSLPVGAVDAVAGESRALACTPGCDLPLANIALAELALTRITASGRVRDGRAAARLDGERAWQLDLALDAAPGDDGDDGDDEEGGPVPLSQPFELPSDRNSDPDVHLTITLAPSSRLFDGVDWAALAAAADDDDDSGQAALLPGADNDARAALREALGELSLGLSVDR</sequence>
<gene>
    <name evidence="3" type="ordered locus">Hoch_3918</name>
</gene>
<keyword evidence="3" id="KW-0449">Lipoprotein</keyword>
<accession>D0LZF5</accession>
<feature type="signal peptide" evidence="2">
    <location>
        <begin position="1"/>
        <end position="29"/>
    </location>
</feature>
<dbReference type="AlphaFoldDB" id="D0LZF5"/>